<protein>
    <submittedName>
        <fullName evidence="1">Uncharacterized protein</fullName>
    </submittedName>
</protein>
<accession>A0A674ME00</accession>
<dbReference type="GeneTree" id="ENSGT00990000212490"/>
<dbReference type="Ensembl" id="ENSTRUT00000071756.1">
    <property type="protein sequence ID" value="ENSTRUP00000059647.1"/>
    <property type="gene ID" value="ENSTRUG00000029913.1"/>
</dbReference>
<proteinExistence type="predicted"/>
<reference evidence="1" key="3">
    <citation type="submission" date="2025-09" db="UniProtKB">
        <authorList>
            <consortium name="Ensembl"/>
        </authorList>
    </citation>
    <scope>IDENTIFICATION</scope>
</reference>
<dbReference type="Proteomes" id="UP000005226">
    <property type="component" value="Unplaced"/>
</dbReference>
<evidence type="ECO:0000313" key="1">
    <source>
        <dbReference type="Ensembl" id="ENSTRUP00000059647.1"/>
    </source>
</evidence>
<keyword evidence="2" id="KW-1185">Reference proteome</keyword>
<name>A0A674ME00_TAKRU</name>
<evidence type="ECO:0000313" key="2">
    <source>
        <dbReference type="Proteomes" id="UP000005226"/>
    </source>
</evidence>
<sequence>MGSNLSLRGSGPNTMTSGKTEVMVSNILDANEGDQPQVVNSGKSLRIKVIHDQQKVSDSVILFKQLECVRGPKCFPSPPPHFCLVCFSCVFILRLCGAASRLSPIRRSTHT</sequence>
<reference evidence="1" key="1">
    <citation type="journal article" date="2011" name="Genome Biol. Evol.">
        <title>Integration of the genetic map and genome assembly of fugu facilitates insights into distinct features of genome evolution in teleosts and mammals.</title>
        <authorList>
            <person name="Kai W."/>
            <person name="Kikuchi K."/>
            <person name="Tohari S."/>
            <person name="Chew A.K."/>
            <person name="Tay A."/>
            <person name="Fujiwara A."/>
            <person name="Hosoya S."/>
            <person name="Suetake H."/>
            <person name="Naruse K."/>
            <person name="Brenner S."/>
            <person name="Suzuki Y."/>
            <person name="Venkatesh B."/>
        </authorList>
    </citation>
    <scope>NUCLEOTIDE SEQUENCE [LARGE SCALE GENOMIC DNA]</scope>
</reference>
<organism evidence="1 2">
    <name type="scientific">Takifugu rubripes</name>
    <name type="common">Japanese pufferfish</name>
    <name type="synonym">Fugu rubripes</name>
    <dbReference type="NCBI Taxonomy" id="31033"/>
    <lineage>
        <taxon>Eukaryota</taxon>
        <taxon>Metazoa</taxon>
        <taxon>Chordata</taxon>
        <taxon>Craniata</taxon>
        <taxon>Vertebrata</taxon>
        <taxon>Euteleostomi</taxon>
        <taxon>Actinopterygii</taxon>
        <taxon>Neopterygii</taxon>
        <taxon>Teleostei</taxon>
        <taxon>Neoteleostei</taxon>
        <taxon>Acanthomorphata</taxon>
        <taxon>Eupercaria</taxon>
        <taxon>Tetraodontiformes</taxon>
        <taxon>Tetradontoidea</taxon>
        <taxon>Tetraodontidae</taxon>
        <taxon>Takifugu</taxon>
    </lineage>
</organism>
<dbReference type="InParanoid" id="A0A674ME00"/>
<dbReference type="AlphaFoldDB" id="A0A674ME00"/>
<reference evidence="1" key="2">
    <citation type="submission" date="2025-08" db="UniProtKB">
        <authorList>
            <consortium name="Ensembl"/>
        </authorList>
    </citation>
    <scope>IDENTIFICATION</scope>
</reference>